<dbReference type="Gene3D" id="2.60.120.10">
    <property type="entry name" value="Jelly Rolls"/>
    <property type="match status" value="1"/>
</dbReference>
<proteinExistence type="predicted"/>
<dbReference type="InterPro" id="IPR036390">
    <property type="entry name" value="WH_DNA-bd_sf"/>
</dbReference>
<protein>
    <submittedName>
        <fullName evidence="1">Crp/Fnr family transcriptional regulator</fullName>
    </submittedName>
</protein>
<dbReference type="InterPro" id="IPR018490">
    <property type="entry name" value="cNMP-bd_dom_sf"/>
</dbReference>
<keyword evidence="2" id="KW-1185">Reference proteome</keyword>
<accession>A0A3R5Y727</accession>
<dbReference type="AlphaFoldDB" id="A0A3R5Y727"/>
<dbReference type="Proteomes" id="UP000287502">
    <property type="component" value="Chromosome"/>
</dbReference>
<dbReference type="SUPFAM" id="SSF46785">
    <property type="entry name" value="Winged helix' DNA-binding domain"/>
    <property type="match status" value="1"/>
</dbReference>
<evidence type="ECO:0000313" key="2">
    <source>
        <dbReference type="Proteomes" id="UP000287502"/>
    </source>
</evidence>
<dbReference type="RefSeq" id="WP_128466578.1">
    <property type="nucleotide sequence ID" value="NZ_CP035108.1"/>
</dbReference>
<reference evidence="1 2" key="1">
    <citation type="submission" date="2019-01" db="EMBL/GenBank/DDBJ databases">
        <title>Geovibrio thiophilus DSM 11263, complete genome.</title>
        <authorList>
            <person name="Spring S."/>
            <person name="Bunk B."/>
            <person name="Sproer C."/>
        </authorList>
    </citation>
    <scope>NUCLEOTIDE SEQUENCE [LARGE SCALE GENOMIC DNA]</scope>
    <source>
        <strain evidence="1 2">DSM 11263</strain>
    </source>
</reference>
<dbReference type="KEGG" id="gtl:EP073_07730"/>
<sequence length="229" mass="26662">MRQVFFQKPWIYIEEPPQLREIYLKYGSLESLGRGTPLMNGGSEGKFYYLKKGLAAFSFQDKHERSFIFSLVIPGRALADIDGLTRELVNVTDSVIRPSEVLSITYDVWQKYIGNNPELMLLYTKGVVAKEETHMEAMIANYTLSVPERLRVFLKVLVTSYNPEIKNGWNMLPIYLSHREYAQILGASEVTVCRTVVEMYEKKLMSRNKRNIYVHSSLFEDMYDWTETQ</sequence>
<dbReference type="SUPFAM" id="SSF51206">
    <property type="entry name" value="cAMP-binding domain-like"/>
    <property type="match status" value="1"/>
</dbReference>
<evidence type="ECO:0000313" key="1">
    <source>
        <dbReference type="EMBL" id="QAR33292.1"/>
    </source>
</evidence>
<dbReference type="OrthoDB" id="9152673at2"/>
<organism evidence="1 2">
    <name type="scientific">Geovibrio thiophilus</name>
    <dbReference type="NCBI Taxonomy" id="139438"/>
    <lineage>
        <taxon>Bacteria</taxon>
        <taxon>Pseudomonadati</taxon>
        <taxon>Deferribacterota</taxon>
        <taxon>Deferribacteres</taxon>
        <taxon>Deferribacterales</taxon>
        <taxon>Geovibrionaceae</taxon>
        <taxon>Geovibrio</taxon>
    </lineage>
</organism>
<dbReference type="EMBL" id="CP035108">
    <property type="protein sequence ID" value="QAR33292.1"/>
    <property type="molecule type" value="Genomic_DNA"/>
</dbReference>
<dbReference type="InterPro" id="IPR014710">
    <property type="entry name" value="RmlC-like_jellyroll"/>
</dbReference>
<name>A0A3R5Y727_9BACT</name>
<gene>
    <name evidence="1" type="ORF">EP073_07730</name>
</gene>